<feature type="compositionally biased region" description="Polar residues" evidence="1">
    <location>
        <begin position="88"/>
        <end position="104"/>
    </location>
</feature>
<dbReference type="AlphaFoldDB" id="A0A4Y2VAF0"/>
<evidence type="ECO:0000256" key="1">
    <source>
        <dbReference type="SAM" id="MobiDB-lite"/>
    </source>
</evidence>
<accession>A0A4Y2VAF0</accession>
<feature type="region of interest" description="Disordered" evidence="1">
    <location>
        <begin position="85"/>
        <end position="104"/>
    </location>
</feature>
<name>A0A4Y2VAF0_ARAVE</name>
<keyword evidence="3" id="KW-1185">Reference proteome</keyword>
<gene>
    <name evidence="2" type="ORF">AVEN_272781_1</name>
</gene>
<sequence length="104" mass="12420">MLNYSVNNVKIPESKEYSEDPDLVASILITAVADRKQNEEAREMGEEEEKRLQEEERKLNEEERKLQQEERRLQEQRQHELELARLQFQTMTAGQSETQGSKWR</sequence>
<comment type="caution">
    <text evidence="2">The sequence shown here is derived from an EMBL/GenBank/DDBJ whole genome shotgun (WGS) entry which is preliminary data.</text>
</comment>
<feature type="region of interest" description="Disordered" evidence="1">
    <location>
        <begin position="36"/>
        <end position="76"/>
    </location>
</feature>
<evidence type="ECO:0000313" key="2">
    <source>
        <dbReference type="EMBL" id="GBO20707.1"/>
    </source>
</evidence>
<proteinExistence type="predicted"/>
<reference evidence="2 3" key="1">
    <citation type="journal article" date="2019" name="Sci. Rep.">
        <title>Orb-weaving spider Araneus ventricosus genome elucidates the spidroin gene catalogue.</title>
        <authorList>
            <person name="Kono N."/>
            <person name="Nakamura H."/>
            <person name="Ohtoshi R."/>
            <person name="Moran D.A.P."/>
            <person name="Shinohara A."/>
            <person name="Yoshida Y."/>
            <person name="Fujiwara M."/>
            <person name="Mori M."/>
            <person name="Tomita M."/>
            <person name="Arakawa K."/>
        </authorList>
    </citation>
    <scope>NUCLEOTIDE SEQUENCE [LARGE SCALE GENOMIC DNA]</scope>
</reference>
<organism evidence="2 3">
    <name type="scientific">Araneus ventricosus</name>
    <name type="common">Orbweaver spider</name>
    <name type="synonym">Epeira ventricosa</name>
    <dbReference type="NCBI Taxonomy" id="182803"/>
    <lineage>
        <taxon>Eukaryota</taxon>
        <taxon>Metazoa</taxon>
        <taxon>Ecdysozoa</taxon>
        <taxon>Arthropoda</taxon>
        <taxon>Chelicerata</taxon>
        <taxon>Arachnida</taxon>
        <taxon>Araneae</taxon>
        <taxon>Araneomorphae</taxon>
        <taxon>Entelegynae</taxon>
        <taxon>Araneoidea</taxon>
        <taxon>Araneidae</taxon>
        <taxon>Araneus</taxon>
    </lineage>
</organism>
<evidence type="ECO:0000313" key="3">
    <source>
        <dbReference type="Proteomes" id="UP000499080"/>
    </source>
</evidence>
<dbReference type="Proteomes" id="UP000499080">
    <property type="component" value="Unassembled WGS sequence"/>
</dbReference>
<protein>
    <submittedName>
        <fullName evidence="2">Uncharacterized protein</fullName>
    </submittedName>
</protein>
<dbReference type="EMBL" id="BGPR01044032">
    <property type="protein sequence ID" value="GBO20707.1"/>
    <property type="molecule type" value="Genomic_DNA"/>
</dbReference>